<evidence type="ECO:0000256" key="3">
    <source>
        <dbReference type="ARBA" id="ARBA00022475"/>
    </source>
</evidence>
<dbReference type="SUPFAM" id="SSF52058">
    <property type="entry name" value="L domain-like"/>
    <property type="match status" value="1"/>
</dbReference>
<evidence type="ECO:0000256" key="9">
    <source>
        <dbReference type="ARBA" id="ARBA00023136"/>
    </source>
</evidence>
<dbReference type="EMBL" id="CACSLK010027831">
    <property type="protein sequence ID" value="CAA0831138.1"/>
    <property type="molecule type" value="Genomic_DNA"/>
</dbReference>
<dbReference type="GO" id="GO:0006952">
    <property type="term" value="P:defense response"/>
    <property type="evidence" value="ECO:0007669"/>
    <property type="project" value="UniProtKB-ARBA"/>
</dbReference>
<evidence type="ECO:0000256" key="10">
    <source>
        <dbReference type="ARBA" id="ARBA00023180"/>
    </source>
</evidence>
<dbReference type="FunFam" id="3.80.10.10:FF:000111">
    <property type="entry name" value="LRR receptor-like serine/threonine-protein kinase ERECTA"/>
    <property type="match status" value="1"/>
</dbReference>
<dbReference type="InterPro" id="IPR032675">
    <property type="entry name" value="LRR_dom_sf"/>
</dbReference>
<dbReference type="FunFam" id="3.80.10.10:FF:000041">
    <property type="entry name" value="LRR receptor-like serine/threonine-protein kinase ERECTA"/>
    <property type="match status" value="1"/>
</dbReference>
<gene>
    <name evidence="12" type="ORF">SHERM_26521</name>
</gene>
<keyword evidence="7" id="KW-0677">Repeat</keyword>
<protein>
    <submittedName>
        <fullName evidence="12">Disease resistance family protein / LRR family protein</fullName>
    </submittedName>
</protein>
<keyword evidence="3" id="KW-1003">Cell membrane</keyword>
<dbReference type="GO" id="GO:0005886">
    <property type="term" value="C:plasma membrane"/>
    <property type="evidence" value="ECO:0007669"/>
    <property type="project" value="UniProtKB-SubCell"/>
</dbReference>
<comment type="caution">
    <text evidence="12">The sequence shown here is derived from an EMBL/GenBank/DDBJ whole genome shotgun (WGS) entry which is preliminary data.</text>
</comment>
<feature type="transmembrane region" description="Helical" evidence="11">
    <location>
        <begin position="338"/>
        <end position="360"/>
    </location>
</feature>
<dbReference type="InterPro" id="IPR001611">
    <property type="entry name" value="Leu-rich_rpt"/>
</dbReference>
<evidence type="ECO:0000256" key="6">
    <source>
        <dbReference type="ARBA" id="ARBA00022729"/>
    </source>
</evidence>
<evidence type="ECO:0000256" key="2">
    <source>
        <dbReference type="ARBA" id="ARBA00009592"/>
    </source>
</evidence>
<evidence type="ECO:0000256" key="11">
    <source>
        <dbReference type="SAM" id="Phobius"/>
    </source>
</evidence>
<evidence type="ECO:0000256" key="4">
    <source>
        <dbReference type="ARBA" id="ARBA00022614"/>
    </source>
</evidence>
<dbReference type="OrthoDB" id="906070at2759"/>
<keyword evidence="5 11" id="KW-0812">Transmembrane</keyword>
<evidence type="ECO:0000256" key="1">
    <source>
        <dbReference type="ARBA" id="ARBA00004251"/>
    </source>
</evidence>
<dbReference type="Pfam" id="PF00560">
    <property type="entry name" value="LRR_1"/>
    <property type="match status" value="8"/>
</dbReference>
<comment type="subcellular location">
    <subcellularLocation>
        <location evidence="1">Cell membrane</location>
        <topology evidence="1">Single-pass type I membrane protein</topology>
    </subcellularLocation>
</comment>
<dbReference type="SMART" id="SM00369">
    <property type="entry name" value="LRR_TYP"/>
    <property type="match status" value="2"/>
</dbReference>
<dbReference type="PANTHER" id="PTHR48063">
    <property type="entry name" value="LRR RECEPTOR-LIKE KINASE"/>
    <property type="match status" value="1"/>
</dbReference>
<dbReference type="PANTHER" id="PTHR48063:SF98">
    <property type="entry name" value="LRR RECEPTOR-LIKE SERINE_THREONINE-PROTEIN KINASE FLS2"/>
    <property type="match status" value="1"/>
</dbReference>
<dbReference type="AlphaFoldDB" id="A0A9N7RHQ6"/>
<dbReference type="InterPro" id="IPR003591">
    <property type="entry name" value="Leu-rich_rpt_typical-subtyp"/>
</dbReference>
<evidence type="ECO:0000313" key="12">
    <source>
        <dbReference type="EMBL" id="CAA0831138.1"/>
    </source>
</evidence>
<dbReference type="PRINTS" id="PR00019">
    <property type="entry name" value="LEURICHRPT"/>
</dbReference>
<evidence type="ECO:0000313" key="13">
    <source>
        <dbReference type="Proteomes" id="UP001153555"/>
    </source>
</evidence>
<evidence type="ECO:0000256" key="5">
    <source>
        <dbReference type="ARBA" id="ARBA00022692"/>
    </source>
</evidence>
<keyword evidence="4" id="KW-0433">Leucine-rich repeat</keyword>
<dbReference type="PROSITE" id="PS51450">
    <property type="entry name" value="LRR"/>
    <property type="match status" value="2"/>
</dbReference>
<proteinExistence type="inferred from homology"/>
<dbReference type="GO" id="GO:0051707">
    <property type="term" value="P:response to other organism"/>
    <property type="evidence" value="ECO:0007669"/>
    <property type="project" value="UniProtKB-ARBA"/>
</dbReference>
<evidence type="ECO:0000256" key="8">
    <source>
        <dbReference type="ARBA" id="ARBA00022989"/>
    </source>
</evidence>
<keyword evidence="13" id="KW-1185">Reference proteome</keyword>
<keyword evidence="9 11" id="KW-0472">Membrane</keyword>
<dbReference type="Proteomes" id="UP001153555">
    <property type="component" value="Unassembled WGS sequence"/>
</dbReference>
<sequence>MSSSNVVLINFGGNHLSGELPECFIKWQLLTVLDLSNNKLSGRIPNSIGFLKHLASLNLLGNNFSGHVPCSLQNCTGLVKIDFTDNNLGGDIPKWIDTRFFNLRFLIFQSNNFSGEISPSICQLTSLQILDLSNNKLSGKLPQCLNNLTTMTTKRILDKPQYLYNISLDTAFLVTFQESVSISIKGRECTYDINLYLVISINLSNNFLSGDIPIEITNLVQLQSLNLSRNRLTGSIPDDIGNMKALESLDFSMNSLSGNIPGSITTISFLNSLNLSHNHLTGRIPQSTQIGTFKESSFIGNNLCGLPLRISCKNDGNAPVPTHAQIQGPKSNKGEIDWFYVFLSFGYAVGLYAVLSVLFFKKKWREAYYGFFQKMWDCVYVYSIIQWRRLMRVLGRNL</sequence>
<comment type="similarity">
    <text evidence="2">Belongs to the RLP family.</text>
</comment>
<reference evidence="12" key="1">
    <citation type="submission" date="2019-12" db="EMBL/GenBank/DDBJ databases">
        <authorList>
            <person name="Scholes J."/>
        </authorList>
    </citation>
    <scope>NUCLEOTIDE SEQUENCE</scope>
</reference>
<keyword evidence="8 11" id="KW-1133">Transmembrane helix</keyword>
<accession>A0A9N7RHQ6</accession>
<organism evidence="12 13">
    <name type="scientific">Striga hermonthica</name>
    <name type="common">Purple witchweed</name>
    <name type="synonym">Buchnera hermonthica</name>
    <dbReference type="NCBI Taxonomy" id="68872"/>
    <lineage>
        <taxon>Eukaryota</taxon>
        <taxon>Viridiplantae</taxon>
        <taxon>Streptophyta</taxon>
        <taxon>Embryophyta</taxon>
        <taxon>Tracheophyta</taxon>
        <taxon>Spermatophyta</taxon>
        <taxon>Magnoliopsida</taxon>
        <taxon>eudicotyledons</taxon>
        <taxon>Gunneridae</taxon>
        <taxon>Pentapetalae</taxon>
        <taxon>asterids</taxon>
        <taxon>lamiids</taxon>
        <taxon>Lamiales</taxon>
        <taxon>Orobanchaceae</taxon>
        <taxon>Buchnereae</taxon>
        <taxon>Striga</taxon>
    </lineage>
</organism>
<dbReference type="InterPro" id="IPR046956">
    <property type="entry name" value="RLP23-like"/>
</dbReference>
<dbReference type="Gene3D" id="3.80.10.10">
    <property type="entry name" value="Ribonuclease Inhibitor"/>
    <property type="match status" value="1"/>
</dbReference>
<evidence type="ECO:0000256" key="7">
    <source>
        <dbReference type="ARBA" id="ARBA00022737"/>
    </source>
</evidence>
<keyword evidence="6" id="KW-0732">Signal</keyword>
<name>A0A9N7RHQ6_STRHE</name>
<keyword evidence="10" id="KW-0325">Glycoprotein</keyword>